<sequence length="256" mass="29819">MAMKKYYYLVATPESLIVSHLAPVDFGNYLSVGTKKQTRGQAIFLEIDPDKTTLHQDYINLKMKPYEDGEPKRSVYLSIYRVFEKTPLKALRSLYLVTDDGRVLEIEPHDYVENKPDPVHLYQQLVPITTRVASKLGPIDFIRMLTDPNQPVSAPKVFMCDLLLNELVKDPYAPIHNLPYPNPDHLRDCLIRLKESPGRQTKTVLRYLKGDISYRTIKTGFYVGDQHNYLFYPFPSISDLEGKYYLWWRSALTRHF</sequence>
<dbReference type="Proteomes" id="UP000283387">
    <property type="component" value="Unassembled WGS sequence"/>
</dbReference>
<name>A0A419W8V7_9BACT</name>
<gene>
    <name evidence="1" type="ORF">BC643_2248</name>
</gene>
<evidence type="ECO:0000313" key="1">
    <source>
        <dbReference type="EMBL" id="RKD91879.1"/>
    </source>
</evidence>
<proteinExistence type="predicted"/>
<protein>
    <submittedName>
        <fullName evidence="1">Uncharacterized protein</fullName>
    </submittedName>
</protein>
<keyword evidence="2" id="KW-1185">Reference proteome</keyword>
<reference evidence="1 2" key="1">
    <citation type="submission" date="2018-09" db="EMBL/GenBank/DDBJ databases">
        <title>Genomic Encyclopedia of Archaeal and Bacterial Type Strains, Phase II (KMG-II): from individual species to whole genera.</title>
        <authorList>
            <person name="Goeker M."/>
        </authorList>
    </citation>
    <scope>NUCLEOTIDE SEQUENCE [LARGE SCALE GENOMIC DNA]</scope>
    <source>
        <strain evidence="1 2">DSM 27148</strain>
    </source>
</reference>
<comment type="caution">
    <text evidence="1">The sequence shown here is derived from an EMBL/GenBank/DDBJ whole genome shotgun (WGS) entry which is preliminary data.</text>
</comment>
<dbReference type="AlphaFoldDB" id="A0A419W8V7"/>
<dbReference type="EMBL" id="RAPN01000001">
    <property type="protein sequence ID" value="RKD91879.1"/>
    <property type="molecule type" value="Genomic_DNA"/>
</dbReference>
<accession>A0A419W8V7</accession>
<organism evidence="1 2">
    <name type="scientific">Mangrovibacterium diazotrophicum</name>
    <dbReference type="NCBI Taxonomy" id="1261403"/>
    <lineage>
        <taxon>Bacteria</taxon>
        <taxon>Pseudomonadati</taxon>
        <taxon>Bacteroidota</taxon>
        <taxon>Bacteroidia</taxon>
        <taxon>Marinilabiliales</taxon>
        <taxon>Prolixibacteraceae</taxon>
        <taxon>Mangrovibacterium</taxon>
    </lineage>
</organism>
<evidence type="ECO:0000313" key="2">
    <source>
        <dbReference type="Proteomes" id="UP000283387"/>
    </source>
</evidence>